<protein>
    <submittedName>
        <fullName evidence="1">Helix-turn-helix domain-containing protein</fullName>
    </submittedName>
</protein>
<dbReference type="Proteomes" id="UP000682416">
    <property type="component" value="Chromosome"/>
</dbReference>
<dbReference type="InterPro" id="IPR010982">
    <property type="entry name" value="Lambda_DNA-bd_dom_sf"/>
</dbReference>
<dbReference type="Gene3D" id="1.10.260.40">
    <property type="entry name" value="lambda repressor-like DNA-binding domains"/>
    <property type="match status" value="1"/>
</dbReference>
<sequence>MSSQATRDYQNRRSRLIAYGQWKPTIDTAPVRVHIQSLRGRGLSAVRIAALAGVHPNTVKATLHRTGPTMSRRVGTAILAVTHDPNPTATKVAVRGTTNRVRCLAALGWSSADIADASGVSRSAVGRYMSGARKLVHSDHAAAIRGAYEDLSGRWAPESRTAKQVRDHARARGWAPPAGWETEWLDLSVEELDEELNRLVDRMGRGERKRWWRAVQGGELSPVALVAARRLHERSAREMSEVEMAEAA</sequence>
<accession>A0A975L7Z3</accession>
<dbReference type="GO" id="GO:0003677">
    <property type="term" value="F:DNA binding"/>
    <property type="evidence" value="ECO:0007669"/>
    <property type="project" value="InterPro"/>
</dbReference>
<name>A0A975L7Z3_9ACTN</name>
<dbReference type="AlphaFoldDB" id="A0A975L7Z3"/>
<evidence type="ECO:0000313" key="1">
    <source>
        <dbReference type="EMBL" id="QVJ00407.1"/>
    </source>
</evidence>
<dbReference type="CDD" id="cd00093">
    <property type="entry name" value="HTH_XRE"/>
    <property type="match status" value="1"/>
</dbReference>
<evidence type="ECO:0000313" key="2">
    <source>
        <dbReference type="Proteomes" id="UP000682416"/>
    </source>
</evidence>
<gene>
    <name evidence="1" type="ORF">KGD82_16745</name>
</gene>
<organism evidence="1 2">
    <name type="scientific">Nocardiopsis eucommiae</name>
    <dbReference type="NCBI Taxonomy" id="2831970"/>
    <lineage>
        <taxon>Bacteria</taxon>
        <taxon>Bacillati</taxon>
        <taxon>Actinomycetota</taxon>
        <taxon>Actinomycetes</taxon>
        <taxon>Streptosporangiales</taxon>
        <taxon>Nocardiopsidaceae</taxon>
        <taxon>Nocardiopsis</taxon>
    </lineage>
</organism>
<dbReference type="EMBL" id="CP074402">
    <property type="protein sequence ID" value="QVJ00407.1"/>
    <property type="molecule type" value="Genomic_DNA"/>
</dbReference>
<proteinExistence type="predicted"/>
<dbReference type="InterPro" id="IPR001387">
    <property type="entry name" value="Cro/C1-type_HTH"/>
</dbReference>
<keyword evidence="2" id="KW-1185">Reference proteome</keyword>
<dbReference type="KEGG" id="nec:KGD82_16745"/>
<reference evidence="1" key="1">
    <citation type="submission" date="2021-05" db="EMBL/GenBank/DDBJ databases">
        <authorList>
            <person name="Kaiqin L."/>
            <person name="Jian G."/>
        </authorList>
    </citation>
    <scope>NUCLEOTIDE SEQUENCE</scope>
    <source>
        <strain evidence="1">HDS5</strain>
    </source>
</reference>